<evidence type="ECO:0000256" key="13">
    <source>
        <dbReference type="RuleBase" id="RU003785"/>
    </source>
</evidence>
<comment type="function">
    <text evidence="2 10 12">Catalyzes the transfer of a dimethylallyl group onto the adenine at position 37 in tRNAs that read codons beginning with uridine, leading to the formation of N6-(dimethylallyl)adenosine (i(6)A).</text>
</comment>
<comment type="similarity">
    <text evidence="3 10 13">Belongs to the IPP transferase family.</text>
</comment>
<keyword evidence="5 10" id="KW-0819">tRNA processing</keyword>
<protein>
    <recommendedName>
        <fullName evidence="10">tRNA dimethylallyltransferase</fullName>
        <ecNumber evidence="10">2.5.1.75</ecNumber>
    </recommendedName>
    <alternativeName>
        <fullName evidence="10">Dimethylallyl diphosphate:tRNA dimethylallyltransferase</fullName>
        <shortName evidence="10">DMAPP:tRNA dimethylallyltransferase</shortName>
        <shortName evidence="10">DMATase</shortName>
    </alternativeName>
    <alternativeName>
        <fullName evidence="10">Isopentenyl-diphosphate:tRNA isopentenyltransferase</fullName>
        <shortName evidence="10">IPP transferase</shortName>
        <shortName evidence="10">IPPT</shortName>
        <shortName evidence="10">IPTase</shortName>
    </alternativeName>
</protein>
<reference evidence="14 15" key="1">
    <citation type="submission" date="2020-07" db="EMBL/GenBank/DDBJ databases">
        <title>Vallitalea guaymasensis genome.</title>
        <authorList>
            <person name="Postec A."/>
        </authorList>
    </citation>
    <scope>NUCLEOTIDE SEQUENCE [LARGE SCALE GENOMIC DNA]</scope>
    <source>
        <strain evidence="14 15">Ra1766G1</strain>
    </source>
</reference>
<dbReference type="OrthoDB" id="9776390at2"/>
<comment type="caution">
    <text evidence="10">Lacks conserved residue(s) required for the propagation of feature annotation.</text>
</comment>
<dbReference type="InterPro" id="IPR039657">
    <property type="entry name" value="Dimethylallyltransferase"/>
</dbReference>
<organism evidence="14 15">
    <name type="scientific">Vallitalea guaymasensis</name>
    <dbReference type="NCBI Taxonomy" id="1185412"/>
    <lineage>
        <taxon>Bacteria</taxon>
        <taxon>Bacillati</taxon>
        <taxon>Bacillota</taxon>
        <taxon>Clostridia</taxon>
        <taxon>Lachnospirales</taxon>
        <taxon>Vallitaleaceae</taxon>
        <taxon>Vallitalea</taxon>
    </lineage>
</organism>
<evidence type="ECO:0000256" key="10">
    <source>
        <dbReference type="HAMAP-Rule" id="MF_00185"/>
    </source>
</evidence>
<dbReference type="EC" id="2.5.1.75" evidence="10"/>
<dbReference type="KEGG" id="vgu:HYG85_23660"/>
<evidence type="ECO:0000256" key="4">
    <source>
        <dbReference type="ARBA" id="ARBA00022679"/>
    </source>
</evidence>
<keyword evidence="15" id="KW-1185">Reference proteome</keyword>
<dbReference type="GO" id="GO:0052381">
    <property type="term" value="F:tRNA dimethylallyltransferase activity"/>
    <property type="evidence" value="ECO:0007669"/>
    <property type="project" value="UniProtKB-UniRule"/>
</dbReference>
<evidence type="ECO:0000256" key="3">
    <source>
        <dbReference type="ARBA" id="ARBA00005842"/>
    </source>
</evidence>
<feature type="binding site" evidence="10">
    <location>
        <begin position="12"/>
        <end position="17"/>
    </location>
    <ligand>
        <name>substrate</name>
    </ligand>
</feature>
<name>A0A8J8SEP7_9FIRM</name>
<feature type="site" description="Interaction with substrate tRNA" evidence="10">
    <location>
        <position position="124"/>
    </location>
</feature>
<dbReference type="PANTHER" id="PTHR11088:SF60">
    <property type="entry name" value="TRNA DIMETHYLALLYLTRANSFERASE"/>
    <property type="match status" value="1"/>
</dbReference>
<keyword evidence="7 10" id="KW-0067">ATP-binding</keyword>
<comment type="cofactor">
    <cofactor evidence="1 10">
        <name>Mg(2+)</name>
        <dbReference type="ChEBI" id="CHEBI:18420"/>
    </cofactor>
</comment>
<evidence type="ECO:0000256" key="11">
    <source>
        <dbReference type="RuleBase" id="RU003783"/>
    </source>
</evidence>
<dbReference type="PANTHER" id="PTHR11088">
    <property type="entry name" value="TRNA DIMETHYLALLYLTRANSFERASE"/>
    <property type="match status" value="1"/>
</dbReference>
<dbReference type="HAMAP" id="MF_00185">
    <property type="entry name" value="IPP_trans"/>
    <property type="match status" value="1"/>
</dbReference>
<evidence type="ECO:0000256" key="5">
    <source>
        <dbReference type="ARBA" id="ARBA00022694"/>
    </source>
</evidence>
<dbReference type="GO" id="GO:0006400">
    <property type="term" value="P:tRNA modification"/>
    <property type="evidence" value="ECO:0007669"/>
    <property type="project" value="TreeGrafter"/>
</dbReference>
<dbReference type="Gene3D" id="3.40.50.300">
    <property type="entry name" value="P-loop containing nucleotide triphosphate hydrolases"/>
    <property type="match status" value="1"/>
</dbReference>
<sequence>MRKPLIVIAGPTAVGKTSLSVKLAKEIGGEIISADSMQVYKYMDIGTAKVTKEETQGIKHHLIDVLEPDEEFNINIFQNSAKKSIEEITQNKKVPIMVGGTGFYIQSIIYDIDFENTCKDNSYREQLQKEAALSGNEYVHDKLKDIDLVSYNKIHPNNLKRVIRALEYYKETGRPISVHNEIESKKESPYNLLFYVLGMDRELLYERIDRRVDIMIEQGLVEEVQKLKEMGYSEDLVSMKGLGYKEIYGYLNGEYDLDRAIYILKRDTRHFAKRQITWFKREKNVRWLNVDDYNMNLELISNKMLKDIEELGII</sequence>
<dbReference type="SUPFAM" id="SSF52540">
    <property type="entry name" value="P-loop containing nucleoside triphosphate hydrolases"/>
    <property type="match status" value="2"/>
</dbReference>
<proteinExistence type="inferred from homology"/>
<comment type="subunit">
    <text evidence="10">Monomer.</text>
</comment>
<dbReference type="InterPro" id="IPR018022">
    <property type="entry name" value="IPT"/>
</dbReference>
<evidence type="ECO:0000256" key="1">
    <source>
        <dbReference type="ARBA" id="ARBA00001946"/>
    </source>
</evidence>
<comment type="catalytic activity">
    <reaction evidence="9 10 11">
        <text>adenosine(37) in tRNA + dimethylallyl diphosphate = N(6)-dimethylallyladenosine(37) in tRNA + diphosphate</text>
        <dbReference type="Rhea" id="RHEA:26482"/>
        <dbReference type="Rhea" id="RHEA-COMP:10162"/>
        <dbReference type="Rhea" id="RHEA-COMP:10375"/>
        <dbReference type="ChEBI" id="CHEBI:33019"/>
        <dbReference type="ChEBI" id="CHEBI:57623"/>
        <dbReference type="ChEBI" id="CHEBI:74411"/>
        <dbReference type="ChEBI" id="CHEBI:74415"/>
        <dbReference type="EC" id="2.5.1.75"/>
    </reaction>
</comment>
<evidence type="ECO:0000256" key="8">
    <source>
        <dbReference type="ARBA" id="ARBA00022842"/>
    </source>
</evidence>
<evidence type="ECO:0000256" key="12">
    <source>
        <dbReference type="RuleBase" id="RU003784"/>
    </source>
</evidence>
<dbReference type="EMBL" id="CP058561">
    <property type="protein sequence ID" value="QUH31766.1"/>
    <property type="molecule type" value="Genomic_DNA"/>
</dbReference>
<evidence type="ECO:0000256" key="7">
    <source>
        <dbReference type="ARBA" id="ARBA00022840"/>
    </source>
</evidence>
<dbReference type="InterPro" id="IPR027417">
    <property type="entry name" value="P-loop_NTPase"/>
</dbReference>
<feature type="binding site" evidence="10">
    <location>
        <begin position="10"/>
        <end position="17"/>
    </location>
    <ligand>
        <name>ATP</name>
        <dbReference type="ChEBI" id="CHEBI:30616"/>
    </ligand>
</feature>
<evidence type="ECO:0000256" key="6">
    <source>
        <dbReference type="ARBA" id="ARBA00022741"/>
    </source>
</evidence>
<keyword evidence="4 10" id="KW-0808">Transferase</keyword>
<accession>A0A8J8SEP7</accession>
<dbReference type="GO" id="GO:0005524">
    <property type="term" value="F:ATP binding"/>
    <property type="evidence" value="ECO:0007669"/>
    <property type="project" value="UniProtKB-UniRule"/>
</dbReference>
<evidence type="ECO:0000313" key="15">
    <source>
        <dbReference type="Proteomes" id="UP000677305"/>
    </source>
</evidence>
<dbReference type="Gene3D" id="1.10.20.140">
    <property type="match status" value="1"/>
</dbReference>
<evidence type="ECO:0000256" key="9">
    <source>
        <dbReference type="ARBA" id="ARBA00049563"/>
    </source>
</evidence>
<dbReference type="AlphaFoldDB" id="A0A8J8SEP7"/>
<feature type="region of interest" description="Interaction with substrate tRNA" evidence="10">
    <location>
        <begin position="35"/>
        <end position="38"/>
    </location>
</feature>
<keyword evidence="6 10" id="KW-0547">Nucleotide-binding</keyword>
<evidence type="ECO:0000313" key="14">
    <source>
        <dbReference type="EMBL" id="QUH31766.1"/>
    </source>
</evidence>
<feature type="site" description="Interaction with substrate tRNA" evidence="10">
    <location>
        <position position="101"/>
    </location>
</feature>
<dbReference type="NCBIfam" id="TIGR00174">
    <property type="entry name" value="miaA"/>
    <property type="match status" value="1"/>
</dbReference>
<dbReference type="Proteomes" id="UP000677305">
    <property type="component" value="Chromosome"/>
</dbReference>
<gene>
    <name evidence="10 14" type="primary">miaA</name>
    <name evidence="14" type="ORF">HYG85_23660</name>
</gene>
<dbReference type="Pfam" id="PF01715">
    <property type="entry name" value="IPPT"/>
    <property type="match status" value="1"/>
</dbReference>
<keyword evidence="8 10" id="KW-0460">Magnesium</keyword>
<evidence type="ECO:0000256" key="2">
    <source>
        <dbReference type="ARBA" id="ARBA00003213"/>
    </source>
</evidence>